<name>A0A5D0TYD2_9ACTN</name>
<sequence>MPLFPGWRSLARSLVPDDFDVPTEWRTPVFRLEALSERHNEGDREAWMSNIPFVQATAGFAGTTWPPSEGMSLEENMQSVRRHIRHFAARVGFTYAVMQSGSDDVIGCVYLYPAADDEHDCEVRTWVRADLAVLDAPVHHAVTEWVETAWPFQAVLSHPRPRHQGVTPGRDAWA</sequence>
<dbReference type="Proteomes" id="UP000322634">
    <property type="component" value="Unassembled WGS sequence"/>
</dbReference>
<comment type="caution">
    <text evidence="1">The sequence shown here is derived from an EMBL/GenBank/DDBJ whole genome shotgun (WGS) entry which is preliminary data.</text>
</comment>
<evidence type="ECO:0000313" key="1">
    <source>
        <dbReference type="EMBL" id="TYC10355.1"/>
    </source>
</evidence>
<gene>
    <name evidence="1" type="ORF">FXF65_31060</name>
</gene>
<proteinExistence type="predicted"/>
<accession>A0A5D0TYD2</accession>
<dbReference type="RefSeq" id="WP_148353608.1">
    <property type="nucleotide sequence ID" value="NZ_JBHSBF010000006.1"/>
</dbReference>
<dbReference type="OrthoDB" id="3774915at2"/>
<protein>
    <submittedName>
        <fullName evidence="1">N-acetyltransferase</fullName>
    </submittedName>
</protein>
<keyword evidence="2" id="KW-1185">Reference proteome</keyword>
<evidence type="ECO:0000313" key="2">
    <source>
        <dbReference type="Proteomes" id="UP000322634"/>
    </source>
</evidence>
<dbReference type="AlphaFoldDB" id="A0A5D0TYD2"/>
<dbReference type="GO" id="GO:0016740">
    <property type="term" value="F:transferase activity"/>
    <property type="evidence" value="ECO:0007669"/>
    <property type="project" value="UniProtKB-KW"/>
</dbReference>
<dbReference type="Gene3D" id="3.40.630.30">
    <property type="match status" value="1"/>
</dbReference>
<keyword evidence="1" id="KW-0808">Transferase</keyword>
<organism evidence="1 2">
    <name type="scientific">Actinomadura syzygii</name>
    <dbReference type="NCBI Taxonomy" id="1427538"/>
    <lineage>
        <taxon>Bacteria</taxon>
        <taxon>Bacillati</taxon>
        <taxon>Actinomycetota</taxon>
        <taxon>Actinomycetes</taxon>
        <taxon>Streptosporangiales</taxon>
        <taxon>Thermomonosporaceae</taxon>
        <taxon>Actinomadura</taxon>
    </lineage>
</organism>
<dbReference type="EMBL" id="VSFF01000012">
    <property type="protein sequence ID" value="TYC10355.1"/>
    <property type="molecule type" value="Genomic_DNA"/>
</dbReference>
<reference evidence="1 2" key="1">
    <citation type="submission" date="2019-08" db="EMBL/GenBank/DDBJ databases">
        <title>Actinomadura sp. nov. CYP1-5 isolated from mountain soil.</title>
        <authorList>
            <person name="Songsumanus A."/>
            <person name="Kuncharoen N."/>
            <person name="Kudo T."/>
            <person name="Yuki M."/>
            <person name="Igarashi Y."/>
            <person name="Tanasupawat S."/>
        </authorList>
    </citation>
    <scope>NUCLEOTIDE SEQUENCE [LARGE SCALE GENOMIC DNA]</scope>
    <source>
        <strain evidence="1 2">GKU157</strain>
    </source>
</reference>